<organism evidence="3 4">
    <name type="scientific">Ramlibacter agri</name>
    <dbReference type="NCBI Taxonomy" id="2728837"/>
    <lineage>
        <taxon>Bacteria</taxon>
        <taxon>Pseudomonadati</taxon>
        <taxon>Pseudomonadota</taxon>
        <taxon>Betaproteobacteria</taxon>
        <taxon>Burkholderiales</taxon>
        <taxon>Comamonadaceae</taxon>
        <taxon>Ramlibacter</taxon>
    </lineage>
</organism>
<feature type="compositionally biased region" description="Low complexity" evidence="2">
    <location>
        <begin position="547"/>
        <end position="556"/>
    </location>
</feature>
<reference evidence="3 4" key="1">
    <citation type="submission" date="2020-04" db="EMBL/GenBank/DDBJ databases">
        <title>Ramlibacter sp. G-1-2-2 isolated from soil.</title>
        <authorList>
            <person name="Dahal R.H."/>
        </authorList>
    </citation>
    <scope>NUCLEOTIDE SEQUENCE [LARGE SCALE GENOMIC DNA]</scope>
    <source>
        <strain evidence="3 4">G-1-2-2</strain>
    </source>
</reference>
<proteinExistence type="predicted"/>
<comment type="caution">
    <text evidence="3">The sequence shown here is derived from an EMBL/GenBank/DDBJ whole genome shotgun (WGS) entry which is preliminary data.</text>
</comment>
<evidence type="ECO:0000256" key="2">
    <source>
        <dbReference type="SAM" id="MobiDB-lite"/>
    </source>
</evidence>
<name>A0A848H7A6_9BURK</name>
<dbReference type="AlphaFoldDB" id="A0A848H7A6"/>
<keyword evidence="4" id="KW-1185">Reference proteome</keyword>
<evidence type="ECO:0000313" key="3">
    <source>
        <dbReference type="EMBL" id="NML45230.1"/>
    </source>
</evidence>
<feature type="region of interest" description="Disordered" evidence="2">
    <location>
        <begin position="538"/>
        <end position="574"/>
    </location>
</feature>
<dbReference type="EMBL" id="JABBFX010000001">
    <property type="protein sequence ID" value="NML45230.1"/>
    <property type="molecule type" value="Genomic_DNA"/>
</dbReference>
<gene>
    <name evidence="3" type="ORF">HHL11_15860</name>
</gene>
<keyword evidence="1" id="KW-0175">Coiled coil</keyword>
<evidence type="ECO:0000256" key="1">
    <source>
        <dbReference type="SAM" id="Coils"/>
    </source>
</evidence>
<evidence type="ECO:0000313" key="4">
    <source>
        <dbReference type="Proteomes" id="UP000541185"/>
    </source>
</evidence>
<feature type="coiled-coil region" evidence="1">
    <location>
        <begin position="216"/>
        <end position="243"/>
    </location>
</feature>
<accession>A0A848H7A6</accession>
<dbReference type="RefSeq" id="WP_169419315.1">
    <property type="nucleotide sequence ID" value="NZ_JABBFX010000001.1"/>
</dbReference>
<protein>
    <submittedName>
        <fullName evidence="3">Uncharacterized protein</fullName>
    </submittedName>
</protein>
<dbReference type="Proteomes" id="UP000541185">
    <property type="component" value="Unassembled WGS sequence"/>
</dbReference>
<sequence>MLLGLPWAAGAQALGNIKAEAFIGRPLEASLPITLEEGASPCVRAEVSFGDSKLPPQQVSATVLGAPGAQRVRVQTSLPIDEPVVTVAVRAGCGSSMTRSFTLLPEYPTQAMLADAATSRVRPPAESRMAVAQRASVAPLKVKAADGVMAPKPLHAPRGIIKAKLPAGARLQLEAWESDPQAILRVSSTLSPTQEGAGRATAALLWQAINASPEQLLRTSANLQQLEGELARLRQAAGRTHDDVLALRHELEAPQPMVLPAQGLRLLALLLALGAGTLAILWWRARQGGAGEWSGVPLGPVFAGLEPAPVQRAAQADAVQPAPQAEVVAAMQPQPASPAPLLHRPMATLLRVETLAATFDEVDFLASLGLWNDAMDVLKGYLEDSAAPAPLAYYELMRLCVHLDDVGSLQAVRKRYAQVFGVDAPKFEQINAPLGIESYPELAGRLTAGWGRHDALDFIELTLFTVAPPGKACSLQAGRDLLFLHDLAMAELREGEGDGHAIAPWANADDPRHALDAMPDVASHHRFALDLDLDQDAGDGELRDSEAAPLALAPRRPVVRRPEPESETTDSMPLALDIEAFDAAVATERLRRK</sequence>